<evidence type="ECO:0000259" key="1">
    <source>
        <dbReference type="Pfam" id="PF08378"/>
    </source>
</evidence>
<reference evidence="2 3" key="1">
    <citation type="submission" date="2017-11" db="EMBL/GenBank/DDBJ databases">
        <title>Reclassification of Bisgaard taxon 5 as Caviibacterium pharyngocola gen. nov., sp. nov.</title>
        <authorList>
            <person name="Christensen H."/>
        </authorList>
    </citation>
    <scope>NUCLEOTIDE SEQUENCE [LARGE SCALE GENOMIC DNA]</scope>
    <source>
        <strain evidence="2 3">7_3</strain>
    </source>
</reference>
<feature type="domain" description="NERD" evidence="1">
    <location>
        <begin position="13"/>
        <end position="108"/>
    </location>
</feature>
<evidence type="ECO:0000313" key="3">
    <source>
        <dbReference type="Proteomes" id="UP000230282"/>
    </source>
</evidence>
<gene>
    <name evidence="2" type="ORF">CVP04_00970</name>
</gene>
<dbReference type="Pfam" id="PF08378">
    <property type="entry name" value="NERD"/>
    <property type="match status" value="1"/>
</dbReference>
<dbReference type="Proteomes" id="UP000230282">
    <property type="component" value="Unassembled WGS sequence"/>
</dbReference>
<sequence>MKMIPNIPYSTNSQAEKRIFEQLRPLFNEQDYYAFHSLNLTLHNYKRAGEIDFLILCPLGLYVLEIKGGRIQCQEGKWFFTNRWGEYNSKPESPFKQAETALYGIMGKLCTQFSPDFMRNIAIGYGVILPDCQLNVSGAEWDRAQLCDNGQYRHLEIWLKHLFSYYRQRNQQNKYLNSEQIRKIAAYLRPNFESVIPLCYRNEQALDEIHSLTEDQIRIIDAVENNQRILCEGGAGTGKTFLAIELAKIWATQGLQVGVICHSSWLKNYLQHHNRIKNVYYSTALGLKQSLNRAGLNHFDALIIDEAQDLLRFEYLEKLHSSVNQGLEQGKWACFLDINNQSGFSTNLNLKLMTI</sequence>
<dbReference type="InterPro" id="IPR011528">
    <property type="entry name" value="NERD"/>
</dbReference>
<dbReference type="Pfam" id="PF13604">
    <property type="entry name" value="AAA_30"/>
    <property type="match status" value="1"/>
</dbReference>
<dbReference type="AlphaFoldDB" id="A0A2M8RYU7"/>
<dbReference type="Gene3D" id="3.40.50.300">
    <property type="entry name" value="P-loop containing nucleotide triphosphate hydrolases"/>
    <property type="match status" value="1"/>
</dbReference>
<dbReference type="EMBL" id="PHGZ01000003">
    <property type="protein sequence ID" value="PJG84055.1"/>
    <property type="molecule type" value="Genomic_DNA"/>
</dbReference>
<evidence type="ECO:0000313" key="2">
    <source>
        <dbReference type="EMBL" id="PJG84055.1"/>
    </source>
</evidence>
<proteinExistence type="predicted"/>
<keyword evidence="3" id="KW-1185">Reference proteome</keyword>
<dbReference type="OrthoDB" id="7066673at2"/>
<dbReference type="SUPFAM" id="SSF52540">
    <property type="entry name" value="P-loop containing nucleoside triphosphate hydrolases"/>
    <property type="match status" value="1"/>
</dbReference>
<organism evidence="2 3">
    <name type="scientific">Caviibacterium pharyngocola</name>
    <dbReference type="NCBI Taxonomy" id="28159"/>
    <lineage>
        <taxon>Bacteria</taxon>
        <taxon>Pseudomonadati</taxon>
        <taxon>Pseudomonadota</taxon>
        <taxon>Gammaproteobacteria</taxon>
        <taxon>Pasteurellales</taxon>
        <taxon>Pasteurellaceae</taxon>
        <taxon>Caviibacterium</taxon>
    </lineage>
</organism>
<comment type="caution">
    <text evidence="2">The sequence shown here is derived from an EMBL/GenBank/DDBJ whole genome shotgun (WGS) entry which is preliminary data.</text>
</comment>
<protein>
    <recommendedName>
        <fullName evidence="1">NERD domain-containing protein</fullName>
    </recommendedName>
</protein>
<accession>A0A2M8RYU7</accession>
<dbReference type="RefSeq" id="WP_100295651.1">
    <property type="nucleotide sequence ID" value="NZ_PHGZ01000003.1"/>
</dbReference>
<dbReference type="InterPro" id="IPR027417">
    <property type="entry name" value="P-loop_NTPase"/>
</dbReference>
<name>A0A2M8RYU7_9PAST</name>